<dbReference type="KEGG" id="orb:IPMB12_07015"/>
<proteinExistence type="predicted"/>
<dbReference type="RefSeq" id="WP_166916284.1">
    <property type="nucleotide sequence ID" value="NZ_CP050253.1"/>
</dbReference>
<name>A0A6G9ICM4_9GAMM</name>
<accession>A0A6G9ICM4</accession>
<dbReference type="EMBL" id="CP050253">
    <property type="protein sequence ID" value="QIQ21454.1"/>
    <property type="molecule type" value="Genomic_DNA"/>
</dbReference>
<evidence type="ECO:0000313" key="2">
    <source>
        <dbReference type="EMBL" id="QIQ21454.1"/>
    </source>
</evidence>
<organism evidence="2 3">
    <name type="scientific">Zophobihabitans entericus</name>
    <dbReference type="NCBI Taxonomy" id="1635327"/>
    <lineage>
        <taxon>Bacteria</taxon>
        <taxon>Pseudomonadati</taxon>
        <taxon>Pseudomonadota</taxon>
        <taxon>Gammaproteobacteria</taxon>
        <taxon>Orbales</taxon>
        <taxon>Orbaceae</taxon>
        <taxon>Zophobihabitans</taxon>
    </lineage>
</organism>
<keyword evidence="1" id="KW-1277">Toxin-antitoxin system</keyword>
<dbReference type="InParanoid" id="A0A6G9ICM4"/>
<evidence type="ECO:0000256" key="1">
    <source>
        <dbReference type="ARBA" id="ARBA00022649"/>
    </source>
</evidence>
<evidence type="ECO:0000313" key="3">
    <source>
        <dbReference type="Proteomes" id="UP000501168"/>
    </source>
</evidence>
<gene>
    <name evidence="2" type="ORF">IPMB12_07015</name>
</gene>
<dbReference type="Gene3D" id="3.30.2310.20">
    <property type="entry name" value="RelE-like"/>
    <property type="match status" value="1"/>
</dbReference>
<sequence>MLKLIISTRVEFQLLDIYDYSILEWGTKQAKDYIQLLKDKFLLLAENPYIAIKHLPDEPVYRFPVRSHVIYFQLQNDSIEFVAVLHKNELPYRG</sequence>
<dbReference type="Proteomes" id="UP000501168">
    <property type="component" value="Chromosome"/>
</dbReference>
<dbReference type="SUPFAM" id="SSF143011">
    <property type="entry name" value="RelE-like"/>
    <property type="match status" value="1"/>
</dbReference>
<dbReference type="Pfam" id="PF05016">
    <property type="entry name" value="ParE_toxin"/>
    <property type="match status" value="1"/>
</dbReference>
<keyword evidence="3" id="KW-1185">Reference proteome</keyword>
<dbReference type="InterPro" id="IPR035093">
    <property type="entry name" value="RelE/ParE_toxin_dom_sf"/>
</dbReference>
<protein>
    <submittedName>
        <fullName evidence="2">Type II toxin-antitoxin system RelE/ParE family toxin</fullName>
    </submittedName>
</protein>
<dbReference type="InterPro" id="IPR007712">
    <property type="entry name" value="RelE/ParE_toxin"/>
</dbReference>
<dbReference type="AlphaFoldDB" id="A0A6G9ICM4"/>
<reference evidence="2 3" key="1">
    <citation type="submission" date="2020-03" db="EMBL/GenBank/DDBJ databases">
        <title>Complete genome sequence of Orbus sp. IPMB12 (BCRC 80908).</title>
        <authorList>
            <person name="Lo W.-S."/>
            <person name="Chang T.-H."/>
            <person name="Kuo C.-H."/>
        </authorList>
    </citation>
    <scope>NUCLEOTIDE SEQUENCE [LARGE SCALE GENOMIC DNA]</scope>
    <source>
        <strain evidence="2 3">IPMB12</strain>
    </source>
</reference>